<dbReference type="RefSeq" id="WP_013226569.1">
    <property type="nucleotide sequence ID" value="NC_014318.1"/>
</dbReference>
<dbReference type="AlphaFoldDB" id="A0A0H3D863"/>
<evidence type="ECO:0000313" key="2">
    <source>
        <dbReference type="Proteomes" id="UP000000328"/>
    </source>
</evidence>
<dbReference type="Proteomes" id="UP000000328">
    <property type="component" value="Chromosome"/>
</dbReference>
<dbReference type="KEGG" id="amd:AMED_4736"/>
<dbReference type="HOGENOM" id="CLU_2821625_0_0_11"/>
<organism evidence="1 2">
    <name type="scientific">Amycolatopsis mediterranei (strain U-32)</name>
    <dbReference type="NCBI Taxonomy" id="749927"/>
    <lineage>
        <taxon>Bacteria</taxon>
        <taxon>Bacillati</taxon>
        <taxon>Actinomycetota</taxon>
        <taxon>Actinomycetes</taxon>
        <taxon>Pseudonocardiales</taxon>
        <taxon>Pseudonocardiaceae</taxon>
        <taxon>Amycolatopsis</taxon>
    </lineage>
</organism>
<evidence type="ECO:0000313" key="1">
    <source>
        <dbReference type="EMBL" id="ADJ46502.1"/>
    </source>
</evidence>
<gene>
    <name evidence="1" type="ordered locus">AMED_4736</name>
</gene>
<dbReference type="GeneID" id="92872452"/>
<proteinExistence type="predicted"/>
<dbReference type="OrthoDB" id="3700582at2"/>
<dbReference type="PATRIC" id="fig|749927.5.peg.4898"/>
<sequence>MTVCRTWTPDGQGAYNGTWKITKRTGAAIAQGRFDGFVGNLGTAGTFSHVDSFVTRGCNAGCTDWS</sequence>
<name>A0A0H3D863_AMYMU</name>
<reference evidence="1 2" key="1">
    <citation type="journal article" date="2010" name="Cell Res.">
        <title>Complete genome sequence of the rifamycin SV-producing Amycolatopsis mediterranei U32 revealed its genetic characteristics in phylogeny and metabolism.</title>
        <authorList>
            <person name="Zhao W."/>
            <person name="Zhong Y."/>
            <person name="Yuan H."/>
            <person name="Wang J."/>
            <person name="Zheng H."/>
            <person name="Wang Y."/>
            <person name="Cen X."/>
            <person name="Xu F."/>
            <person name="Bai J."/>
            <person name="Han X."/>
            <person name="Lu G."/>
            <person name="Zhu Y."/>
            <person name="Shao Z."/>
            <person name="Yan H."/>
            <person name="Li C."/>
            <person name="Peng N."/>
            <person name="Zhang Z."/>
            <person name="Zhang Y."/>
            <person name="Lin W."/>
            <person name="Fan Y."/>
            <person name="Qin Z."/>
            <person name="Hu Y."/>
            <person name="Zhu B."/>
            <person name="Wang S."/>
            <person name="Ding X."/>
            <person name="Zhao G.P."/>
        </authorList>
    </citation>
    <scope>NUCLEOTIDE SEQUENCE [LARGE SCALE GENOMIC DNA]</scope>
    <source>
        <strain evidence="2">U-32</strain>
    </source>
</reference>
<accession>A0A0H3D863</accession>
<protein>
    <submittedName>
        <fullName evidence="1">Uncharacterized protein</fullName>
    </submittedName>
</protein>
<dbReference type="EMBL" id="CP002000">
    <property type="protein sequence ID" value="ADJ46502.1"/>
    <property type="molecule type" value="Genomic_DNA"/>
</dbReference>